<dbReference type="Proteomes" id="UP001523550">
    <property type="component" value="Unassembled WGS sequence"/>
</dbReference>
<feature type="region of interest" description="Disordered" evidence="1">
    <location>
        <begin position="1"/>
        <end position="35"/>
    </location>
</feature>
<name>A0ABT1G8X2_9GAMM</name>
<keyword evidence="3" id="KW-1185">Reference proteome</keyword>
<gene>
    <name evidence="2" type="ORF">J2T60_001749</name>
</gene>
<evidence type="ECO:0000313" key="3">
    <source>
        <dbReference type="Proteomes" id="UP001523550"/>
    </source>
</evidence>
<reference evidence="2 3" key="1">
    <citation type="submission" date="2022-03" db="EMBL/GenBank/DDBJ databases">
        <title>Genomic Encyclopedia of Type Strains, Phase III (KMG-III): the genomes of soil and plant-associated and newly described type strains.</title>
        <authorList>
            <person name="Whitman W."/>
        </authorList>
    </citation>
    <scope>NUCLEOTIDE SEQUENCE [LARGE SCALE GENOMIC DNA]</scope>
    <source>
        <strain evidence="2 3">BSker1</strain>
    </source>
</reference>
<evidence type="ECO:0000313" key="2">
    <source>
        <dbReference type="EMBL" id="MCP1727749.1"/>
    </source>
</evidence>
<organism evidence="2 3">
    <name type="scientific">Natronospira proteinivora</name>
    <dbReference type="NCBI Taxonomy" id="1807133"/>
    <lineage>
        <taxon>Bacteria</taxon>
        <taxon>Pseudomonadati</taxon>
        <taxon>Pseudomonadota</taxon>
        <taxon>Gammaproteobacteria</taxon>
        <taxon>Natronospirales</taxon>
        <taxon>Natronospiraceae</taxon>
        <taxon>Natronospira</taxon>
    </lineage>
</organism>
<proteinExistence type="predicted"/>
<protein>
    <submittedName>
        <fullName evidence="2">Uncharacterized protein</fullName>
    </submittedName>
</protein>
<accession>A0ABT1G8X2</accession>
<sequence length="35" mass="3758">MVGLARAVRDKDVAPRASQGRIHSVPGQSHHVVEP</sequence>
<comment type="caution">
    <text evidence="2">The sequence shown here is derived from an EMBL/GenBank/DDBJ whole genome shotgun (WGS) entry which is preliminary data.</text>
</comment>
<evidence type="ECO:0000256" key="1">
    <source>
        <dbReference type="SAM" id="MobiDB-lite"/>
    </source>
</evidence>
<dbReference type="EMBL" id="JALJYF010000002">
    <property type="protein sequence ID" value="MCP1727749.1"/>
    <property type="molecule type" value="Genomic_DNA"/>
</dbReference>